<sequence>MPMRILVLLLITLLGCGACKEQHDHKGKTPLVEVDGNFLYKEDLMSVLPVGLSKDDSILFTEHYIRSWAEEILLYEKAANNIPDNVDVDKLVENYRKALIMHTYQQELINQKLTNDISEHEIAEYYGKNKELFKLESPLIKGLFIKVPLTAPQLNNVRRWYKSEKQDAIESLEKYSLQNAVKYEYFYDKWVSVTDVLDMIPLKVEAPEEYVNKHRQVELKDTAYYYFLNVSDYRGVGEEKPYEFARSEVKDLLVNQKRVSFMEQVKNDLYQQAVSKKKIIYNY</sequence>
<dbReference type="AlphaFoldDB" id="A0A1G8N7F0"/>
<proteinExistence type="predicted"/>
<evidence type="ECO:0008006" key="3">
    <source>
        <dbReference type="Google" id="ProtNLM"/>
    </source>
</evidence>
<dbReference type="PROSITE" id="PS51257">
    <property type="entry name" value="PROKAR_LIPOPROTEIN"/>
    <property type="match status" value="1"/>
</dbReference>
<dbReference type="EMBL" id="FNDO01000073">
    <property type="protein sequence ID" value="SDI76128.1"/>
    <property type="molecule type" value="Genomic_DNA"/>
</dbReference>
<evidence type="ECO:0000313" key="2">
    <source>
        <dbReference type="Proteomes" id="UP000181870"/>
    </source>
</evidence>
<protein>
    <recommendedName>
        <fullName evidence="3">Peptidyl-prolyl cis-trans isomerase</fullName>
    </recommendedName>
</protein>
<accession>A0A1G8N7F0</accession>
<gene>
    <name evidence="1" type="ORF">SAMN05192582_10736</name>
</gene>
<reference evidence="2" key="1">
    <citation type="submission" date="2016-10" db="EMBL/GenBank/DDBJ databases">
        <authorList>
            <person name="Varghese N."/>
            <person name="Submissions S."/>
        </authorList>
    </citation>
    <scope>NUCLEOTIDE SEQUENCE [LARGE SCALE GENOMIC DNA]</scope>
    <source>
        <strain evidence="2">NLAE-zl-C57</strain>
    </source>
</reference>
<evidence type="ECO:0000313" key="1">
    <source>
        <dbReference type="EMBL" id="SDI76128.1"/>
    </source>
</evidence>
<name>A0A1G8N7F0_BACOV</name>
<dbReference type="Proteomes" id="UP000181870">
    <property type="component" value="Unassembled WGS sequence"/>
</dbReference>
<organism evidence="1 2">
    <name type="scientific">Bacteroides ovatus</name>
    <dbReference type="NCBI Taxonomy" id="28116"/>
    <lineage>
        <taxon>Bacteria</taxon>
        <taxon>Pseudomonadati</taxon>
        <taxon>Bacteroidota</taxon>
        <taxon>Bacteroidia</taxon>
        <taxon>Bacteroidales</taxon>
        <taxon>Bacteroidaceae</taxon>
        <taxon>Bacteroides</taxon>
    </lineage>
</organism>